<evidence type="ECO:0008006" key="3">
    <source>
        <dbReference type="Google" id="ProtNLM"/>
    </source>
</evidence>
<protein>
    <recommendedName>
        <fullName evidence="3">SMI1/KNR4 family protein</fullName>
    </recommendedName>
</protein>
<accession>A0A1H6MTI4</accession>
<dbReference type="EMBL" id="LT629972">
    <property type="protein sequence ID" value="SEI05340.1"/>
    <property type="molecule type" value="Genomic_DNA"/>
</dbReference>
<organism evidence="1 2">
    <name type="scientific">Pseudomonas asplenii</name>
    <dbReference type="NCBI Taxonomy" id="53407"/>
    <lineage>
        <taxon>Bacteria</taxon>
        <taxon>Pseudomonadati</taxon>
        <taxon>Pseudomonadota</taxon>
        <taxon>Gammaproteobacteria</taxon>
        <taxon>Pseudomonadales</taxon>
        <taxon>Pseudomonadaceae</taxon>
        <taxon>Pseudomonas</taxon>
    </lineage>
</organism>
<dbReference type="AlphaFoldDB" id="A0A1H6MTI4"/>
<evidence type="ECO:0000313" key="1">
    <source>
        <dbReference type="EMBL" id="SEI05340.1"/>
    </source>
</evidence>
<evidence type="ECO:0000313" key="2">
    <source>
        <dbReference type="Proteomes" id="UP000182272"/>
    </source>
</evidence>
<reference evidence="1 2" key="1">
    <citation type="submission" date="2016-10" db="EMBL/GenBank/DDBJ databases">
        <authorList>
            <person name="de Groot N.N."/>
        </authorList>
    </citation>
    <scope>NUCLEOTIDE SEQUENCE [LARGE SCALE GENOMIC DNA]</scope>
    <source>
        <strain evidence="1 2">LMG 2158</strain>
    </source>
</reference>
<gene>
    <name evidence="1" type="ORF">SAMN05216581_1597</name>
</gene>
<dbReference type="Proteomes" id="UP000182272">
    <property type="component" value="Chromosome I"/>
</dbReference>
<dbReference type="InterPro" id="IPR037883">
    <property type="entry name" value="Knr4/Smi1-like_sf"/>
</dbReference>
<dbReference type="SUPFAM" id="SSF160631">
    <property type="entry name" value="SMI1/KNR4-like"/>
    <property type="match status" value="1"/>
</dbReference>
<sequence length="196" mass="23134">MCAGCSVASASFARDNPLLYIKCFVRVWSEFMRVFFKNIADEKLADFMRAFSGYDASEIEKIERLYDIKVEGQLKYFLMEIGRCDGGLIGDSMIQLYRPTWRVREHLLFQVNFFTQMQEERYYDYMKRPFVFSFLGETQYYYLRTDSFDRDVVWHFDSNTLVVERTGWDLAGFIEYLALNGDAVPDVFAQGDILKI</sequence>
<name>A0A1H6MTI4_9PSED</name>
<proteinExistence type="predicted"/>